<dbReference type="EMBL" id="JBHSCQ010000006">
    <property type="protein sequence ID" value="MFC4265213.1"/>
    <property type="molecule type" value="Genomic_DNA"/>
</dbReference>
<evidence type="ECO:0000256" key="1">
    <source>
        <dbReference type="ARBA" id="ARBA00004167"/>
    </source>
</evidence>
<reference evidence="10" key="1">
    <citation type="journal article" date="2019" name="Int. J. Syst. Evol. Microbiol.">
        <title>The Global Catalogue of Microorganisms (GCM) 10K type strain sequencing project: providing services to taxonomists for standard genome sequencing and annotation.</title>
        <authorList>
            <consortium name="The Broad Institute Genomics Platform"/>
            <consortium name="The Broad Institute Genome Sequencing Center for Infectious Disease"/>
            <person name="Wu L."/>
            <person name="Ma J."/>
        </authorList>
    </citation>
    <scope>NUCLEOTIDE SEQUENCE [LARGE SCALE GENOMIC DNA]</scope>
    <source>
        <strain evidence="10">CGMCC 1.10698</strain>
    </source>
</reference>
<keyword evidence="4" id="KW-0653">Protein transport</keyword>
<evidence type="ECO:0000256" key="4">
    <source>
        <dbReference type="ARBA" id="ARBA00022927"/>
    </source>
</evidence>
<keyword evidence="2" id="KW-0813">Transport</keyword>
<evidence type="ECO:0000256" key="2">
    <source>
        <dbReference type="ARBA" id="ARBA00022448"/>
    </source>
</evidence>
<keyword evidence="5" id="KW-1133">Transmembrane helix</keyword>
<keyword evidence="6" id="KW-0811">Translocation</keyword>
<evidence type="ECO:0000256" key="7">
    <source>
        <dbReference type="ARBA" id="ARBA00023136"/>
    </source>
</evidence>
<evidence type="ECO:0000313" key="10">
    <source>
        <dbReference type="Proteomes" id="UP001595773"/>
    </source>
</evidence>
<gene>
    <name evidence="9" type="ORF">ACFOW9_06330</name>
</gene>
<evidence type="ECO:0000313" key="9">
    <source>
        <dbReference type="EMBL" id="MFC4265213.1"/>
    </source>
</evidence>
<dbReference type="RefSeq" id="WP_230067240.1">
    <property type="nucleotide sequence ID" value="NZ_BAABLL010000003.1"/>
</dbReference>
<comment type="subcellular location">
    <subcellularLocation>
        <location evidence="1">Membrane</location>
        <topology evidence="1">Single-pass membrane protein</topology>
    </subcellularLocation>
</comment>
<keyword evidence="10" id="KW-1185">Reference proteome</keyword>
<dbReference type="Proteomes" id="UP001595773">
    <property type="component" value="Unassembled WGS sequence"/>
</dbReference>
<feature type="region of interest" description="Disordered" evidence="8">
    <location>
        <begin position="104"/>
        <end position="139"/>
    </location>
</feature>
<accession>A0ABV8R1C9</accession>
<comment type="caution">
    <text evidence="9">The sequence shown here is derived from an EMBL/GenBank/DDBJ whole genome shotgun (WGS) entry which is preliminary data.</text>
</comment>
<dbReference type="PANTHER" id="PTHR33162:SF1">
    <property type="entry name" value="SEC-INDEPENDENT PROTEIN TRANSLOCASE PROTEIN TATA, CHLOROPLASTIC"/>
    <property type="match status" value="1"/>
</dbReference>
<dbReference type="InterPro" id="IPR003369">
    <property type="entry name" value="TatA/B/E"/>
</dbReference>
<evidence type="ECO:0000256" key="8">
    <source>
        <dbReference type="SAM" id="MobiDB-lite"/>
    </source>
</evidence>
<protein>
    <submittedName>
        <fullName evidence="9">Twin-arginine translocase TatA/TatE family subunit</fullName>
    </submittedName>
</protein>
<name>A0ABV8R1C9_9MICC</name>
<keyword evidence="3" id="KW-0812">Transmembrane</keyword>
<evidence type="ECO:0000256" key="5">
    <source>
        <dbReference type="ARBA" id="ARBA00022989"/>
    </source>
</evidence>
<sequence>MFGINTPELIVIVIVAVLVIGPKRLPGYVEKLKNLIREVRRMASGARETIKEEAGLDLDDIDWKKLDPRQYDPRRIIREALLDDDDVSALNSLKTAPSAAIASMLGKGETSNEPVPTPVEQPIERLVEGQRAPFDVEAT</sequence>
<proteinExistence type="predicted"/>
<dbReference type="Pfam" id="PF02416">
    <property type="entry name" value="TatA_B_E"/>
    <property type="match status" value="1"/>
</dbReference>
<keyword evidence="7" id="KW-0472">Membrane</keyword>
<dbReference type="Gene3D" id="1.20.5.3310">
    <property type="match status" value="1"/>
</dbReference>
<evidence type="ECO:0000256" key="3">
    <source>
        <dbReference type="ARBA" id="ARBA00022692"/>
    </source>
</evidence>
<evidence type="ECO:0000256" key="6">
    <source>
        <dbReference type="ARBA" id="ARBA00023010"/>
    </source>
</evidence>
<organism evidence="9 10">
    <name type="scientific">Arthrobacter cryoconiti</name>
    <dbReference type="NCBI Taxonomy" id="748907"/>
    <lineage>
        <taxon>Bacteria</taxon>
        <taxon>Bacillati</taxon>
        <taxon>Actinomycetota</taxon>
        <taxon>Actinomycetes</taxon>
        <taxon>Micrococcales</taxon>
        <taxon>Micrococcaceae</taxon>
        <taxon>Arthrobacter</taxon>
    </lineage>
</organism>
<dbReference type="PANTHER" id="PTHR33162">
    <property type="entry name" value="SEC-INDEPENDENT PROTEIN TRANSLOCASE PROTEIN TATA, CHLOROPLASTIC"/>
    <property type="match status" value="1"/>
</dbReference>
<dbReference type="PRINTS" id="PR01506">
    <property type="entry name" value="TATBPROTEIN"/>
</dbReference>